<protein>
    <submittedName>
        <fullName evidence="1">Uncharacterized protein</fullName>
    </submittedName>
</protein>
<accession>G5RX16</accession>
<dbReference type="AlphaFoldDB" id="G5RX16"/>
<evidence type="ECO:0000313" key="2">
    <source>
        <dbReference type="Proteomes" id="UP000004776"/>
    </source>
</evidence>
<dbReference type="Proteomes" id="UP000004776">
    <property type="component" value="Unassembled WGS sequence"/>
</dbReference>
<comment type="caution">
    <text evidence="1">The sequence shown here is derived from an EMBL/GenBank/DDBJ whole genome shotgun (WGS) entry which is preliminary data.</text>
</comment>
<reference evidence="1 2" key="1">
    <citation type="journal article" date="2011" name="BMC Genomics">
        <title>Genome sequencing reveals diversification of virulence factor content and possible host adaptation in distinct subpopulations of Salmonella enterica.</title>
        <authorList>
            <person name="den Bakker H.C."/>
            <person name="Moreno Switt A.I."/>
            <person name="Govoni G."/>
            <person name="Cummings C.A."/>
            <person name="Ranieri M.L."/>
            <person name="Degoricija L."/>
            <person name="Hoelzer K."/>
            <person name="Rodriguez-Rivera L.D."/>
            <person name="Brown S."/>
            <person name="Bolchacova E."/>
            <person name="Furtado M.R."/>
            <person name="Wiedmann M."/>
        </authorList>
    </citation>
    <scope>NUCLEOTIDE SEQUENCE [LARGE SCALE GENOMIC DNA]</scope>
    <source>
        <strain evidence="1 2">R8-2977</strain>
    </source>
</reference>
<proteinExistence type="predicted"/>
<name>G5RX16_SALET</name>
<feature type="non-terminal residue" evidence="1">
    <location>
        <position position="1"/>
    </location>
</feature>
<sequence length="35" mass="4057">GNDFLLCGDLLAEAMRQHIDIDKIYTIMQQHQEPV</sequence>
<gene>
    <name evidence="1" type="ORF">LTSEURB_3103</name>
</gene>
<organism evidence="1 2">
    <name type="scientific">Salmonella enterica subsp. enterica serovar Urbana str. R8-2977</name>
    <dbReference type="NCBI Taxonomy" id="913084"/>
    <lineage>
        <taxon>Bacteria</taxon>
        <taxon>Pseudomonadati</taxon>
        <taxon>Pseudomonadota</taxon>
        <taxon>Gammaproteobacteria</taxon>
        <taxon>Enterobacterales</taxon>
        <taxon>Enterobacteriaceae</taxon>
        <taxon>Salmonella</taxon>
    </lineage>
</organism>
<dbReference type="EMBL" id="AFCW01001169">
    <property type="protein sequence ID" value="EHD02506.1"/>
    <property type="molecule type" value="Genomic_DNA"/>
</dbReference>
<evidence type="ECO:0000313" key="1">
    <source>
        <dbReference type="EMBL" id="EHD02506.1"/>
    </source>
</evidence>